<dbReference type="Gene3D" id="2.60.40.10">
    <property type="entry name" value="Immunoglobulins"/>
    <property type="match status" value="1"/>
</dbReference>
<gene>
    <name evidence="1" type="ORF">HKW67_15480</name>
</gene>
<reference evidence="1 2" key="1">
    <citation type="submission" date="2020-05" db="EMBL/GenBank/DDBJ databases">
        <title>Complete genome sequence of Gemmatimonas greenlandica TET16.</title>
        <authorList>
            <person name="Zeng Y."/>
        </authorList>
    </citation>
    <scope>NUCLEOTIDE SEQUENCE [LARGE SCALE GENOMIC DNA]</scope>
    <source>
        <strain evidence="1 2">TET16</strain>
    </source>
</reference>
<dbReference type="EMBL" id="CP053085">
    <property type="protein sequence ID" value="QJR36818.1"/>
    <property type="molecule type" value="Genomic_DNA"/>
</dbReference>
<accession>A0A6M4IS13</accession>
<organism evidence="1 2">
    <name type="scientific">Gemmatimonas groenlandica</name>
    <dbReference type="NCBI Taxonomy" id="2732249"/>
    <lineage>
        <taxon>Bacteria</taxon>
        <taxon>Pseudomonadati</taxon>
        <taxon>Gemmatimonadota</taxon>
        <taxon>Gemmatimonadia</taxon>
        <taxon>Gemmatimonadales</taxon>
        <taxon>Gemmatimonadaceae</taxon>
        <taxon>Gemmatimonas</taxon>
    </lineage>
</organism>
<evidence type="ECO:0000313" key="2">
    <source>
        <dbReference type="Proteomes" id="UP000500938"/>
    </source>
</evidence>
<dbReference type="Proteomes" id="UP000500938">
    <property type="component" value="Chromosome"/>
</dbReference>
<dbReference type="InterPro" id="IPR013783">
    <property type="entry name" value="Ig-like_fold"/>
</dbReference>
<dbReference type="KEGG" id="ggr:HKW67_15480"/>
<keyword evidence="2" id="KW-1185">Reference proteome</keyword>
<dbReference type="AlphaFoldDB" id="A0A6M4IS13"/>
<evidence type="ECO:0000313" key="1">
    <source>
        <dbReference type="EMBL" id="QJR36818.1"/>
    </source>
</evidence>
<protein>
    <submittedName>
        <fullName evidence="1">Uncharacterized protein</fullName>
    </submittedName>
</protein>
<name>A0A6M4IS13_9BACT</name>
<dbReference type="RefSeq" id="WP_171226251.1">
    <property type="nucleotide sequence ID" value="NZ_CP053085.1"/>
</dbReference>
<dbReference type="SUPFAM" id="SSF81296">
    <property type="entry name" value="E set domains"/>
    <property type="match status" value="1"/>
</dbReference>
<sequence>MTDQIPPSLPGWAIDALRTPVTSRAGSRDGIMRAVRGLPAPRRLSAPAAAVRASRWFRRGSLTGAGSVLLTAVLAFMVSVHRGDQLAVMAQMQTSAVVLGDTVVPAVGAPDSLGARLLDTLRIVQFAIRGPHIGAAEVIGTFNGWHRGSTAMASASRHSDEWRARVLVPRDALDFAFVVSDASETPMRERVIPAAPLPAQN</sequence>
<proteinExistence type="predicted"/>
<dbReference type="InterPro" id="IPR014756">
    <property type="entry name" value="Ig_E-set"/>
</dbReference>